<dbReference type="EC" id="2.7.13.3" evidence="2"/>
<evidence type="ECO:0000256" key="9">
    <source>
        <dbReference type="SAM" id="Coils"/>
    </source>
</evidence>
<evidence type="ECO:0000256" key="2">
    <source>
        <dbReference type="ARBA" id="ARBA00012438"/>
    </source>
</evidence>
<dbReference type="SUPFAM" id="SSF55874">
    <property type="entry name" value="ATPase domain of HSP90 chaperone/DNA topoisomerase II/histidine kinase"/>
    <property type="match status" value="1"/>
</dbReference>
<keyword evidence="8" id="KW-0902">Two-component regulatory system</keyword>
<dbReference type="CDD" id="cd00075">
    <property type="entry name" value="HATPase"/>
    <property type="match status" value="1"/>
</dbReference>
<reference evidence="12 13" key="1">
    <citation type="submission" date="2019-02" db="EMBL/GenBank/DDBJ databases">
        <title>Deep-cultivation of Planctomycetes and their phenomic and genomic characterization uncovers novel biology.</title>
        <authorList>
            <person name="Wiegand S."/>
            <person name="Jogler M."/>
            <person name="Boedeker C."/>
            <person name="Pinto D."/>
            <person name="Vollmers J."/>
            <person name="Rivas-Marin E."/>
            <person name="Kohn T."/>
            <person name="Peeters S.H."/>
            <person name="Heuer A."/>
            <person name="Rast P."/>
            <person name="Oberbeckmann S."/>
            <person name="Bunk B."/>
            <person name="Jeske O."/>
            <person name="Meyerdierks A."/>
            <person name="Storesund J.E."/>
            <person name="Kallscheuer N."/>
            <person name="Luecker S."/>
            <person name="Lage O.M."/>
            <person name="Pohl T."/>
            <person name="Merkel B.J."/>
            <person name="Hornburger P."/>
            <person name="Mueller R.-W."/>
            <person name="Bruemmer F."/>
            <person name="Labrenz M."/>
            <person name="Spormann A.M."/>
            <person name="Op den Camp H."/>
            <person name="Overmann J."/>
            <person name="Amann R."/>
            <person name="Jetten M.S.M."/>
            <person name="Mascher T."/>
            <person name="Medema M.H."/>
            <person name="Devos D.P."/>
            <person name="Kaster A.-K."/>
            <person name="Ovreas L."/>
            <person name="Rohde M."/>
            <person name="Galperin M.Y."/>
            <person name="Jogler C."/>
        </authorList>
    </citation>
    <scope>NUCLEOTIDE SEQUENCE [LARGE SCALE GENOMIC DNA]</scope>
    <source>
        <strain evidence="12 13">Spa11</strain>
    </source>
</reference>
<keyword evidence="9" id="KW-0175">Coiled coil</keyword>
<keyword evidence="4 12" id="KW-0808">Transferase</keyword>
<evidence type="ECO:0000313" key="12">
    <source>
        <dbReference type="EMBL" id="QDV75241.1"/>
    </source>
</evidence>
<feature type="coiled-coil region" evidence="9">
    <location>
        <begin position="49"/>
        <end position="90"/>
    </location>
</feature>
<accession>A0A518KBS0</accession>
<dbReference type="Gene3D" id="1.10.287.130">
    <property type="match status" value="1"/>
</dbReference>
<keyword evidence="5" id="KW-0547">Nucleotide-binding</keyword>
<dbReference type="RefSeq" id="WP_145114358.1">
    <property type="nucleotide sequence ID" value="NZ_CP036349.1"/>
</dbReference>
<dbReference type="Pfam" id="PF02518">
    <property type="entry name" value="HATPase_c"/>
    <property type="match status" value="1"/>
</dbReference>
<dbReference type="InterPro" id="IPR036890">
    <property type="entry name" value="HATPase_C_sf"/>
</dbReference>
<keyword evidence="3" id="KW-0597">Phosphoprotein</keyword>
<dbReference type="EMBL" id="CP036349">
    <property type="protein sequence ID" value="QDV75241.1"/>
    <property type="molecule type" value="Genomic_DNA"/>
</dbReference>
<dbReference type="SMART" id="SM00387">
    <property type="entry name" value="HATPase_c"/>
    <property type="match status" value="1"/>
</dbReference>
<dbReference type="InterPro" id="IPR036097">
    <property type="entry name" value="HisK_dim/P_sf"/>
</dbReference>
<evidence type="ECO:0000256" key="6">
    <source>
        <dbReference type="ARBA" id="ARBA00022777"/>
    </source>
</evidence>
<evidence type="ECO:0000259" key="11">
    <source>
        <dbReference type="PROSITE" id="PS50109"/>
    </source>
</evidence>
<dbReference type="AlphaFoldDB" id="A0A518KBS0"/>
<dbReference type="PROSITE" id="PS50109">
    <property type="entry name" value="HIS_KIN"/>
    <property type="match status" value="1"/>
</dbReference>
<proteinExistence type="predicted"/>
<dbReference type="InterPro" id="IPR003594">
    <property type="entry name" value="HATPase_dom"/>
</dbReference>
<dbReference type="GO" id="GO:0000155">
    <property type="term" value="F:phosphorelay sensor kinase activity"/>
    <property type="evidence" value="ECO:0007669"/>
    <property type="project" value="InterPro"/>
</dbReference>
<feature type="domain" description="Histidine kinase" evidence="11">
    <location>
        <begin position="99"/>
        <end position="305"/>
    </location>
</feature>
<dbReference type="Gene3D" id="3.30.565.10">
    <property type="entry name" value="Histidine kinase-like ATPase, C-terminal domain"/>
    <property type="match status" value="1"/>
</dbReference>
<dbReference type="PANTHER" id="PTHR43065">
    <property type="entry name" value="SENSOR HISTIDINE KINASE"/>
    <property type="match status" value="1"/>
</dbReference>
<sequence>MATQSSSDDRPETIGLSLYRGDDHIDVSPSEPVAETTAEPATPELSVLLDAWQTATARLEKTHAQLRDEVSRLSSELEVKNRELARKNRLADLGEMASHVAHEVRNSLTPITLYLSLLRRSLTGDAKGLEVLGKAEAGFTALEATVNDLLAFSAHRQPHATHFLVGELIEELAESLAPQFEAQAVGIELDVPPNTLLWADREMIRRAVLNLMLNALDVMPQGGDLIVTACEGFEGFELEIADSGPGIRDDDEGRLFEPFYSTKETGTGLGLSVVAHVAEAHGGSVIAENCPEGGAAFTLRIPRPVAREVAA</sequence>
<comment type="catalytic activity">
    <reaction evidence="1">
        <text>ATP + protein L-histidine = ADP + protein N-phospho-L-histidine.</text>
        <dbReference type="EC" id="2.7.13.3"/>
    </reaction>
</comment>
<evidence type="ECO:0000256" key="10">
    <source>
        <dbReference type="SAM" id="MobiDB-lite"/>
    </source>
</evidence>
<keyword evidence="7" id="KW-0067">ATP-binding</keyword>
<gene>
    <name evidence="12" type="primary">kinA</name>
    <name evidence="12" type="ORF">Spa11_34550</name>
</gene>
<feature type="region of interest" description="Disordered" evidence="10">
    <location>
        <begin position="1"/>
        <end position="40"/>
    </location>
</feature>
<evidence type="ECO:0000256" key="8">
    <source>
        <dbReference type="ARBA" id="ARBA00023012"/>
    </source>
</evidence>
<evidence type="ECO:0000256" key="7">
    <source>
        <dbReference type="ARBA" id="ARBA00022840"/>
    </source>
</evidence>
<keyword evidence="13" id="KW-1185">Reference proteome</keyword>
<name>A0A518KBS0_9BACT</name>
<keyword evidence="6 12" id="KW-0418">Kinase</keyword>
<dbReference type="Proteomes" id="UP000316426">
    <property type="component" value="Chromosome"/>
</dbReference>
<dbReference type="Pfam" id="PF00512">
    <property type="entry name" value="HisKA"/>
    <property type="match status" value="1"/>
</dbReference>
<dbReference type="SUPFAM" id="SSF47384">
    <property type="entry name" value="Homodimeric domain of signal transducing histidine kinase"/>
    <property type="match status" value="1"/>
</dbReference>
<dbReference type="GO" id="GO:0005524">
    <property type="term" value="F:ATP binding"/>
    <property type="evidence" value="ECO:0007669"/>
    <property type="project" value="UniProtKB-KW"/>
</dbReference>
<evidence type="ECO:0000256" key="1">
    <source>
        <dbReference type="ARBA" id="ARBA00000085"/>
    </source>
</evidence>
<evidence type="ECO:0000256" key="4">
    <source>
        <dbReference type="ARBA" id="ARBA00022679"/>
    </source>
</evidence>
<dbReference type="PRINTS" id="PR00344">
    <property type="entry name" value="BCTRLSENSOR"/>
</dbReference>
<dbReference type="SMART" id="SM00388">
    <property type="entry name" value="HisKA"/>
    <property type="match status" value="1"/>
</dbReference>
<organism evidence="12 13">
    <name type="scientific">Botrimarina mediterranea</name>
    <dbReference type="NCBI Taxonomy" id="2528022"/>
    <lineage>
        <taxon>Bacteria</taxon>
        <taxon>Pseudomonadati</taxon>
        <taxon>Planctomycetota</taxon>
        <taxon>Planctomycetia</taxon>
        <taxon>Pirellulales</taxon>
        <taxon>Lacipirellulaceae</taxon>
        <taxon>Botrimarina</taxon>
    </lineage>
</organism>
<dbReference type="InterPro" id="IPR003661">
    <property type="entry name" value="HisK_dim/P_dom"/>
</dbReference>
<protein>
    <recommendedName>
        <fullName evidence="2">histidine kinase</fullName>
        <ecNumber evidence="2">2.7.13.3</ecNumber>
    </recommendedName>
</protein>
<dbReference type="PANTHER" id="PTHR43065:SF10">
    <property type="entry name" value="PEROXIDE STRESS-ACTIVATED HISTIDINE KINASE MAK3"/>
    <property type="match status" value="1"/>
</dbReference>
<evidence type="ECO:0000313" key="13">
    <source>
        <dbReference type="Proteomes" id="UP000316426"/>
    </source>
</evidence>
<dbReference type="CDD" id="cd00082">
    <property type="entry name" value="HisKA"/>
    <property type="match status" value="1"/>
</dbReference>
<evidence type="ECO:0000256" key="5">
    <source>
        <dbReference type="ARBA" id="ARBA00022741"/>
    </source>
</evidence>
<dbReference type="InterPro" id="IPR005467">
    <property type="entry name" value="His_kinase_dom"/>
</dbReference>
<evidence type="ECO:0000256" key="3">
    <source>
        <dbReference type="ARBA" id="ARBA00022553"/>
    </source>
</evidence>
<dbReference type="InterPro" id="IPR004358">
    <property type="entry name" value="Sig_transdc_His_kin-like_C"/>
</dbReference>
<dbReference type="KEGG" id="bmei:Spa11_34550"/>